<dbReference type="PANTHER" id="PTHR47245">
    <property type="entry name" value="PEPTIDYLPROLYL ISOMERASE"/>
    <property type="match status" value="1"/>
</dbReference>
<dbReference type="Proteomes" id="UP000503088">
    <property type="component" value="Chromosome"/>
</dbReference>
<accession>A0A7D3Y2U3</accession>
<keyword evidence="1" id="KW-0413">Isomerase</keyword>
<dbReference type="AlphaFoldDB" id="A0A7D3Y2U3"/>
<sequence length="340" mass="38625">MQPTKKRLLTALCALLAVSLLVAGCGADDKEDNQNGQDPQAGQMKPLDTTSKKVVAEYNGGKVTEGELNLYLNIFSFFQPQLAGMVQTPEAKKEIVKQYIAERMIAEKVKDNKKYDKAADKALDDFEKQLKEAPAEDGKKKDANAVLKENGIKREELHAFLKNNNKVSDYFEDKVKEADLKKEYDKSKAFVQIELNHVLINTKDPETQKEKRKDEEAKKLAEKVKKKLEDGESFKDIAKKYSEDPGSKDTAGKITGSPEEWDPAFAKAAKDLPLKEISKPVKSQFGYHVIRVNKRGKQPFKDVKDQIKDDKVQNMYQKFIEDEVKVKKINLPDEEKKEKK</sequence>
<dbReference type="SUPFAM" id="SSF109998">
    <property type="entry name" value="Triger factor/SurA peptide-binding domain-like"/>
    <property type="match status" value="1"/>
</dbReference>
<evidence type="ECO:0000313" key="6">
    <source>
        <dbReference type="Proteomes" id="UP000503088"/>
    </source>
</evidence>
<evidence type="ECO:0000259" key="4">
    <source>
        <dbReference type="PROSITE" id="PS50198"/>
    </source>
</evidence>
<dbReference type="PANTHER" id="PTHR47245:SF2">
    <property type="entry name" value="PEPTIDYL-PROLYL CIS-TRANS ISOMERASE HP_0175-RELATED"/>
    <property type="match status" value="1"/>
</dbReference>
<dbReference type="SUPFAM" id="SSF54534">
    <property type="entry name" value="FKBP-like"/>
    <property type="match status" value="1"/>
</dbReference>
<dbReference type="RefSeq" id="WP_173219150.1">
    <property type="nucleotide sequence ID" value="NZ_CP048104.1"/>
</dbReference>
<feature type="compositionally biased region" description="Basic and acidic residues" evidence="2">
    <location>
        <begin position="235"/>
        <end position="251"/>
    </location>
</feature>
<dbReference type="InterPro" id="IPR000297">
    <property type="entry name" value="PPIase_PpiC"/>
</dbReference>
<keyword evidence="6" id="KW-1185">Reference proteome</keyword>
<dbReference type="PROSITE" id="PS51257">
    <property type="entry name" value="PROKAR_LIPOPROTEIN"/>
    <property type="match status" value="1"/>
</dbReference>
<keyword evidence="3" id="KW-0732">Signal</keyword>
<keyword evidence="1" id="KW-0697">Rotamase</keyword>
<evidence type="ECO:0000256" key="1">
    <source>
        <dbReference type="PROSITE-ProRule" id="PRU00278"/>
    </source>
</evidence>
<feature type="region of interest" description="Disordered" evidence="2">
    <location>
        <begin position="235"/>
        <end position="259"/>
    </location>
</feature>
<dbReference type="GO" id="GO:0003755">
    <property type="term" value="F:peptidyl-prolyl cis-trans isomerase activity"/>
    <property type="evidence" value="ECO:0007669"/>
    <property type="project" value="UniProtKB-KW"/>
</dbReference>
<dbReference type="EMBL" id="CP048104">
    <property type="protein sequence ID" value="QKG83085.1"/>
    <property type="molecule type" value="Genomic_DNA"/>
</dbReference>
<dbReference type="PROSITE" id="PS50198">
    <property type="entry name" value="PPIC_PPIASE_2"/>
    <property type="match status" value="1"/>
</dbReference>
<dbReference type="Pfam" id="PF13616">
    <property type="entry name" value="Rotamase_3"/>
    <property type="match status" value="1"/>
</dbReference>
<evidence type="ECO:0000256" key="3">
    <source>
        <dbReference type="SAM" id="SignalP"/>
    </source>
</evidence>
<dbReference type="InterPro" id="IPR046357">
    <property type="entry name" value="PPIase_dom_sf"/>
</dbReference>
<proteinExistence type="predicted"/>
<dbReference type="Gene3D" id="3.10.50.40">
    <property type="match status" value="1"/>
</dbReference>
<gene>
    <name evidence="5" type="ORF">GXN76_00505</name>
</gene>
<feature type="signal peptide" evidence="3">
    <location>
        <begin position="1"/>
        <end position="23"/>
    </location>
</feature>
<evidence type="ECO:0000256" key="2">
    <source>
        <dbReference type="SAM" id="MobiDB-lite"/>
    </source>
</evidence>
<dbReference type="InterPro" id="IPR027304">
    <property type="entry name" value="Trigger_fact/SurA_dom_sf"/>
</dbReference>
<protein>
    <recommendedName>
        <fullName evidence="4">PpiC domain-containing protein</fullName>
    </recommendedName>
</protein>
<name>A0A7D3Y2U3_9BACL</name>
<feature type="domain" description="PpiC" evidence="4">
    <location>
        <begin position="190"/>
        <end position="294"/>
    </location>
</feature>
<dbReference type="InterPro" id="IPR050245">
    <property type="entry name" value="PrsA_foldase"/>
</dbReference>
<reference evidence="5 6" key="1">
    <citation type="submission" date="2020-01" db="EMBL/GenBank/DDBJ databases">
        <authorList>
            <person name="Gulvik C.A."/>
            <person name="Batra D.G."/>
        </authorList>
    </citation>
    <scope>NUCLEOTIDE SEQUENCE [LARGE SCALE GENOMIC DNA]</scope>
    <source>
        <strain evidence="5 6">W9323</strain>
    </source>
</reference>
<feature type="chain" id="PRO_5039048962" description="PpiC domain-containing protein" evidence="3">
    <location>
        <begin position="24"/>
        <end position="340"/>
    </location>
</feature>
<dbReference type="KEGG" id="kpul:GXN76_00505"/>
<evidence type="ECO:0000313" key="5">
    <source>
        <dbReference type="EMBL" id="QKG83085.1"/>
    </source>
</evidence>
<organism evidence="5 6">
    <name type="scientific">Kroppenstedtia pulmonis</name>
    <dbReference type="NCBI Taxonomy" id="1380685"/>
    <lineage>
        <taxon>Bacteria</taxon>
        <taxon>Bacillati</taxon>
        <taxon>Bacillota</taxon>
        <taxon>Bacilli</taxon>
        <taxon>Bacillales</taxon>
        <taxon>Thermoactinomycetaceae</taxon>
        <taxon>Kroppenstedtia</taxon>
    </lineage>
</organism>